<dbReference type="PANTHER" id="PTHR11644">
    <property type="entry name" value="CYTIDINE DEAMINASE"/>
    <property type="match status" value="1"/>
</dbReference>
<name>D7BIC7_ALLS1</name>
<keyword evidence="8 14" id="KW-0862">Zinc</keyword>
<evidence type="ECO:0000256" key="9">
    <source>
        <dbReference type="ARBA" id="ARBA00032005"/>
    </source>
</evidence>
<feature type="binding site" evidence="14">
    <location>
        <position position="82"/>
    </location>
    <ligand>
        <name>Zn(2+)</name>
        <dbReference type="ChEBI" id="CHEBI:29105"/>
        <note>catalytic</note>
    </ligand>
</feature>
<dbReference type="AlphaFoldDB" id="D7BIC7"/>
<comment type="function">
    <text evidence="2 15">This enzyme scavenges exogenous and endogenous cytidine and 2'-deoxycytidine for UMP synthesis.</text>
</comment>
<dbReference type="PANTHER" id="PTHR11644:SF2">
    <property type="entry name" value="CYTIDINE DEAMINASE"/>
    <property type="match status" value="1"/>
</dbReference>
<reference evidence="17 18" key="1">
    <citation type="journal article" date="2010" name="Stand. Genomic Sci.">
        <title>Complete genome sequence of Meiothermus silvanus type strain (VI-R2).</title>
        <authorList>
            <person name="Sikorski J."/>
            <person name="Tindall B.J."/>
            <person name="Lowry S."/>
            <person name="Lucas S."/>
            <person name="Nolan M."/>
            <person name="Copeland A."/>
            <person name="Glavina Del Rio T."/>
            <person name="Tice H."/>
            <person name="Cheng J.F."/>
            <person name="Han C."/>
            <person name="Pitluck S."/>
            <person name="Liolios K."/>
            <person name="Ivanova N."/>
            <person name="Mavromatis K."/>
            <person name="Mikhailova N."/>
            <person name="Pati A."/>
            <person name="Goodwin L."/>
            <person name="Chen A."/>
            <person name="Palaniappan K."/>
            <person name="Land M."/>
            <person name="Hauser L."/>
            <person name="Chang Y.J."/>
            <person name="Jeffries C.D."/>
            <person name="Rohde M."/>
            <person name="Goker M."/>
            <person name="Woyke T."/>
            <person name="Bristow J."/>
            <person name="Eisen J.A."/>
            <person name="Markowitz V."/>
            <person name="Hugenholtz P."/>
            <person name="Kyrpides N.C."/>
            <person name="Klenk H.P."/>
            <person name="Lapidus A."/>
        </authorList>
    </citation>
    <scope>NUCLEOTIDE SEQUENCE [LARGE SCALE GENOMIC DNA]</scope>
    <source>
        <strain evidence="18">ATCC 700542 / DSM 9946 / VI-R2</strain>
    </source>
</reference>
<dbReference type="GO" id="GO:0055086">
    <property type="term" value="P:nucleobase-containing small molecule metabolic process"/>
    <property type="evidence" value="ECO:0007669"/>
    <property type="project" value="UniProtKB-ARBA"/>
</dbReference>
<evidence type="ECO:0000256" key="1">
    <source>
        <dbReference type="ARBA" id="ARBA00001947"/>
    </source>
</evidence>
<evidence type="ECO:0000256" key="10">
    <source>
        <dbReference type="ARBA" id="ARBA00049252"/>
    </source>
</evidence>
<protein>
    <recommendedName>
        <fullName evidence="5 15">Cytidine deaminase</fullName>
        <ecNumber evidence="4 15">3.5.4.5</ecNumber>
    </recommendedName>
    <alternativeName>
        <fullName evidence="9 15">Cytidine aminohydrolase</fullName>
    </alternativeName>
</protein>
<dbReference type="InterPro" id="IPR016192">
    <property type="entry name" value="APOBEC/CMP_deaminase_Zn-bd"/>
</dbReference>
<keyword evidence="6 14" id="KW-0479">Metal-binding</keyword>
<evidence type="ECO:0000256" key="7">
    <source>
        <dbReference type="ARBA" id="ARBA00022801"/>
    </source>
</evidence>
<dbReference type="NCBIfam" id="NF004064">
    <property type="entry name" value="PRK05578.1"/>
    <property type="match status" value="1"/>
</dbReference>
<dbReference type="PROSITE" id="PS51747">
    <property type="entry name" value="CYT_DCMP_DEAMINASES_2"/>
    <property type="match status" value="1"/>
</dbReference>
<dbReference type="CDD" id="cd01283">
    <property type="entry name" value="cytidine_deaminase"/>
    <property type="match status" value="1"/>
</dbReference>
<dbReference type="PROSITE" id="PS00903">
    <property type="entry name" value="CYT_DCMP_DEAMINASES_1"/>
    <property type="match status" value="1"/>
</dbReference>
<evidence type="ECO:0000256" key="14">
    <source>
        <dbReference type="PIRSR" id="PIRSR606262-3"/>
    </source>
</evidence>
<sequence length="125" mass="13721">MEEITPRLQRLMSKAYAPYSHYPVAAIVKGESGRLFEGVNVENASYALARCAEQGAVSRMVAEGDRKILEVWVMTQDGGTPCGGCRQILAEFAKPETLVHCLSADGQEFTHTLGELLPHAFRLEP</sequence>
<dbReference type="EC" id="3.5.4.5" evidence="4 15"/>
<dbReference type="GO" id="GO:0008270">
    <property type="term" value="F:zinc ion binding"/>
    <property type="evidence" value="ECO:0007669"/>
    <property type="project" value="UniProtKB-UniRule"/>
</dbReference>
<evidence type="ECO:0000256" key="12">
    <source>
        <dbReference type="PIRSR" id="PIRSR606262-1"/>
    </source>
</evidence>
<dbReference type="OrthoDB" id="9795347at2"/>
<keyword evidence="18" id="KW-1185">Reference proteome</keyword>
<dbReference type="Proteomes" id="UP000001916">
    <property type="component" value="Chromosome"/>
</dbReference>
<evidence type="ECO:0000313" key="18">
    <source>
        <dbReference type="Proteomes" id="UP000001916"/>
    </source>
</evidence>
<dbReference type="HOGENOM" id="CLU_097262_4_1_0"/>
<feature type="binding site" evidence="14">
    <location>
        <position position="51"/>
    </location>
    <ligand>
        <name>Zn(2+)</name>
        <dbReference type="ChEBI" id="CHEBI:29105"/>
        <note>catalytic</note>
    </ligand>
</feature>
<dbReference type="InterPro" id="IPR050202">
    <property type="entry name" value="Cyt/Deoxycyt_deaminase"/>
</dbReference>
<evidence type="ECO:0000256" key="11">
    <source>
        <dbReference type="ARBA" id="ARBA00049558"/>
    </source>
</evidence>
<dbReference type="GO" id="GO:0005829">
    <property type="term" value="C:cytosol"/>
    <property type="evidence" value="ECO:0007669"/>
    <property type="project" value="TreeGrafter"/>
</dbReference>
<organism evidence="17 18">
    <name type="scientific">Allomeiothermus silvanus (strain ATCC 700542 / DSM 9946 / NBRC 106475 / NCIMB 13440 / VI-R2)</name>
    <name type="common">Thermus silvanus</name>
    <dbReference type="NCBI Taxonomy" id="526227"/>
    <lineage>
        <taxon>Bacteria</taxon>
        <taxon>Thermotogati</taxon>
        <taxon>Deinococcota</taxon>
        <taxon>Deinococci</taxon>
        <taxon>Thermales</taxon>
        <taxon>Thermaceae</taxon>
        <taxon>Allomeiothermus</taxon>
    </lineage>
</organism>
<evidence type="ECO:0000256" key="15">
    <source>
        <dbReference type="RuleBase" id="RU364006"/>
    </source>
</evidence>
<accession>D7BIC7</accession>
<comment type="catalytic activity">
    <reaction evidence="11 15">
        <text>cytidine + H2O + H(+) = uridine + NH4(+)</text>
        <dbReference type="Rhea" id="RHEA:16069"/>
        <dbReference type="ChEBI" id="CHEBI:15377"/>
        <dbReference type="ChEBI" id="CHEBI:15378"/>
        <dbReference type="ChEBI" id="CHEBI:16704"/>
        <dbReference type="ChEBI" id="CHEBI:17562"/>
        <dbReference type="ChEBI" id="CHEBI:28938"/>
        <dbReference type="EC" id="3.5.4.5"/>
    </reaction>
</comment>
<comment type="similarity">
    <text evidence="3 15">Belongs to the cytidine and deoxycytidylate deaminase family.</text>
</comment>
<dbReference type="InterPro" id="IPR002125">
    <property type="entry name" value="CMP_dCMP_dom"/>
</dbReference>
<evidence type="ECO:0000256" key="4">
    <source>
        <dbReference type="ARBA" id="ARBA00012783"/>
    </source>
</evidence>
<dbReference type="Pfam" id="PF00383">
    <property type="entry name" value="dCMP_cyt_deam_1"/>
    <property type="match status" value="1"/>
</dbReference>
<evidence type="ECO:0000256" key="13">
    <source>
        <dbReference type="PIRSR" id="PIRSR606262-2"/>
    </source>
</evidence>
<feature type="binding site" evidence="13">
    <location>
        <begin position="40"/>
        <end position="46"/>
    </location>
    <ligand>
        <name>substrate</name>
    </ligand>
</feature>
<dbReference type="RefSeq" id="WP_013158647.1">
    <property type="nucleotide sequence ID" value="NC_014212.1"/>
</dbReference>
<comment type="catalytic activity">
    <reaction evidence="10 15">
        <text>2'-deoxycytidine + H2O + H(+) = 2'-deoxyuridine + NH4(+)</text>
        <dbReference type="Rhea" id="RHEA:13433"/>
        <dbReference type="ChEBI" id="CHEBI:15377"/>
        <dbReference type="ChEBI" id="CHEBI:15378"/>
        <dbReference type="ChEBI" id="CHEBI:15698"/>
        <dbReference type="ChEBI" id="CHEBI:16450"/>
        <dbReference type="ChEBI" id="CHEBI:28938"/>
        <dbReference type="EC" id="3.5.4.5"/>
    </reaction>
</comment>
<dbReference type="GO" id="GO:0004126">
    <property type="term" value="F:cytidine deaminase activity"/>
    <property type="evidence" value="ECO:0007669"/>
    <property type="project" value="UniProtKB-UniRule"/>
</dbReference>
<feature type="active site" description="Proton donor" evidence="12">
    <location>
        <position position="53"/>
    </location>
</feature>
<evidence type="ECO:0000256" key="3">
    <source>
        <dbReference type="ARBA" id="ARBA00006576"/>
    </source>
</evidence>
<dbReference type="eggNOG" id="COG0295">
    <property type="taxonomic scope" value="Bacteria"/>
</dbReference>
<evidence type="ECO:0000256" key="8">
    <source>
        <dbReference type="ARBA" id="ARBA00022833"/>
    </source>
</evidence>
<dbReference type="KEGG" id="msv:Mesil_2234"/>
<proteinExistence type="inferred from homology"/>
<dbReference type="InterPro" id="IPR006262">
    <property type="entry name" value="Cyt_deam_tetra"/>
</dbReference>
<dbReference type="GO" id="GO:0072527">
    <property type="term" value="P:pyrimidine-containing compound metabolic process"/>
    <property type="evidence" value="ECO:0007669"/>
    <property type="project" value="UniProtKB-ARBA"/>
</dbReference>
<dbReference type="InterPro" id="IPR016193">
    <property type="entry name" value="Cytidine_deaminase-like"/>
</dbReference>
<evidence type="ECO:0000256" key="2">
    <source>
        <dbReference type="ARBA" id="ARBA00003949"/>
    </source>
</evidence>
<feature type="binding site" evidence="14">
    <location>
        <position position="85"/>
    </location>
    <ligand>
        <name>Zn(2+)</name>
        <dbReference type="ChEBI" id="CHEBI:29105"/>
        <note>catalytic</note>
    </ligand>
</feature>
<feature type="domain" description="CMP/dCMP-type deaminase" evidence="16">
    <location>
        <begin position="1"/>
        <end position="124"/>
    </location>
</feature>
<dbReference type="NCBIfam" id="TIGR01354">
    <property type="entry name" value="cyt_deam_tetra"/>
    <property type="match status" value="1"/>
</dbReference>
<dbReference type="SUPFAM" id="SSF53927">
    <property type="entry name" value="Cytidine deaminase-like"/>
    <property type="match status" value="1"/>
</dbReference>
<dbReference type="GO" id="GO:0042802">
    <property type="term" value="F:identical protein binding"/>
    <property type="evidence" value="ECO:0007669"/>
    <property type="project" value="UniProtKB-ARBA"/>
</dbReference>
<evidence type="ECO:0000256" key="6">
    <source>
        <dbReference type="ARBA" id="ARBA00022723"/>
    </source>
</evidence>
<evidence type="ECO:0000256" key="5">
    <source>
        <dbReference type="ARBA" id="ARBA00018266"/>
    </source>
</evidence>
<dbReference type="STRING" id="526227.Mesil_2234"/>
<keyword evidence="7 15" id="KW-0378">Hydrolase</keyword>
<evidence type="ECO:0000313" key="17">
    <source>
        <dbReference type="EMBL" id="ADH64102.1"/>
    </source>
</evidence>
<dbReference type="Gene3D" id="3.40.140.10">
    <property type="entry name" value="Cytidine Deaminase, domain 2"/>
    <property type="match status" value="1"/>
</dbReference>
<dbReference type="EMBL" id="CP002042">
    <property type="protein sequence ID" value="ADH64102.1"/>
    <property type="molecule type" value="Genomic_DNA"/>
</dbReference>
<gene>
    <name evidence="17" type="ordered locus">Mesil_2234</name>
</gene>
<evidence type="ECO:0000259" key="16">
    <source>
        <dbReference type="PROSITE" id="PS51747"/>
    </source>
</evidence>
<comment type="cofactor">
    <cofactor evidence="1 14 15">
        <name>Zn(2+)</name>
        <dbReference type="ChEBI" id="CHEBI:29105"/>
    </cofactor>
</comment>